<dbReference type="RefSeq" id="WP_052451716.1">
    <property type="nucleotide sequence ID" value="NZ_CP006879.1"/>
</dbReference>
<dbReference type="PANTHER" id="PTHR43236">
    <property type="entry name" value="ANTITOXIN HIGA1"/>
    <property type="match status" value="1"/>
</dbReference>
<reference evidence="2 3" key="1">
    <citation type="submission" date="2013-11" db="EMBL/GenBank/DDBJ databases">
        <title>Complete genome sequence of Rhizobium gallicum bv. gallicum R602.</title>
        <authorList>
            <person name="Bustos P."/>
            <person name="Santamaria R.I."/>
            <person name="Lozano L."/>
            <person name="Acosta J.L."/>
            <person name="Ormeno-Orrillo E."/>
            <person name="Rogel M.A."/>
            <person name="Romero D."/>
            <person name="Cevallos M.A."/>
            <person name="Martinez-Romero E."/>
            <person name="Gonzalez V."/>
        </authorList>
    </citation>
    <scope>NUCLEOTIDE SEQUENCE [LARGE SCALE GENOMIC DNA]</scope>
    <source>
        <strain evidence="2 3">R602</strain>
        <plasmid evidence="2 3">pRgalR602b</plasmid>
    </source>
</reference>
<gene>
    <name evidence="2" type="ORF">RGR602_PB00465</name>
</gene>
<dbReference type="HOGENOM" id="CLU_1123798_0_0_5"/>
<accession>A0A0B4X7M6</accession>
<dbReference type="Gene3D" id="1.10.10.2910">
    <property type="match status" value="1"/>
</dbReference>
<dbReference type="InterPro" id="IPR010359">
    <property type="entry name" value="IrrE_HExxH"/>
</dbReference>
<dbReference type="AlphaFoldDB" id="A0A0B4X7M6"/>
<geneLocation type="plasmid" evidence="2 3">
    <name>pRgalR602b</name>
</geneLocation>
<evidence type="ECO:0000313" key="3">
    <source>
        <dbReference type="Proteomes" id="UP000031368"/>
    </source>
</evidence>
<proteinExistence type="predicted"/>
<dbReference type="KEGG" id="rga:RGR602_PB00465"/>
<sequence length="247" mass="28385">MRSLEPELFVTDEVAIRSARQSVPYIPFEEIEKAAQDVLEKVRYKSGPVDLKKICSALSIRLQFSEQIIVDQDGTQILGSANFDRKSIQVNSHRDGNRERFTLGHEIGHICLKHDRYLRSETIVERDLYIDLDTDELFNYERLEFQANAFASSIVLPTQVFIIAVEVGRQKFDIRDRGHGHIFVDDQPCNSMPYDDLLSDLSQYFEASRQAIEIKLSRLGLLNDQRRRNKTIPAAQLLGTLTSSLKR</sequence>
<protein>
    <recommendedName>
        <fullName evidence="1">IrrE N-terminal-like domain-containing protein</fullName>
    </recommendedName>
</protein>
<feature type="domain" description="IrrE N-terminal-like" evidence="1">
    <location>
        <begin position="82"/>
        <end position="217"/>
    </location>
</feature>
<keyword evidence="3" id="KW-1185">Reference proteome</keyword>
<keyword evidence="2" id="KW-0614">Plasmid</keyword>
<dbReference type="Pfam" id="PF06114">
    <property type="entry name" value="Peptidase_M78"/>
    <property type="match status" value="1"/>
</dbReference>
<dbReference type="PANTHER" id="PTHR43236:SF1">
    <property type="entry name" value="BLL7220 PROTEIN"/>
    <property type="match status" value="1"/>
</dbReference>
<evidence type="ECO:0000259" key="1">
    <source>
        <dbReference type="Pfam" id="PF06114"/>
    </source>
</evidence>
<dbReference type="InterPro" id="IPR052345">
    <property type="entry name" value="Rad_response_metalloprotease"/>
</dbReference>
<dbReference type="EMBL" id="CP006879">
    <property type="protein sequence ID" value="AJD43994.1"/>
    <property type="molecule type" value="Genomic_DNA"/>
</dbReference>
<evidence type="ECO:0000313" key="2">
    <source>
        <dbReference type="EMBL" id="AJD43994.1"/>
    </source>
</evidence>
<name>A0A0B4X7M6_9HYPH</name>
<organism evidence="2 3">
    <name type="scientific">Rhizobium gallicum bv. gallicum R602sp</name>
    <dbReference type="NCBI Taxonomy" id="1041138"/>
    <lineage>
        <taxon>Bacteria</taxon>
        <taxon>Pseudomonadati</taxon>
        <taxon>Pseudomonadota</taxon>
        <taxon>Alphaproteobacteria</taxon>
        <taxon>Hyphomicrobiales</taxon>
        <taxon>Rhizobiaceae</taxon>
        <taxon>Rhizobium/Agrobacterium group</taxon>
        <taxon>Rhizobium</taxon>
    </lineage>
</organism>
<dbReference type="Proteomes" id="UP000031368">
    <property type="component" value="Plasmid pRgalR602b"/>
</dbReference>